<dbReference type="InterPro" id="IPR012337">
    <property type="entry name" value="RNaseH-like_sf"/>
</dbReference>
<keyword evidence="5" id="KW-0539">Nucleus</keyword>
<dbReference type="InterPro" id="IPR008906">
    <property type="entry name" value="HATC_C_dom"/>
</dbReference>
<dbReference type="SUPFAM" id="SSF53098">
    <property type="entry name" value="Ribonuclease H-like"/>
    <property type="match status" value="1"/>
</dbReference>
<organism evidence="8 9">
    <name type="scientific">Botryobasidium botryosum (strain FD-172 SS1)</name>
    <dbReference type="NCBI Taxonomy" id="930990"/>
    <lineage>
        <taxon>Eukaryota</taxon>
        <taxon>Fungi</taxon>
        <taxon>Dikarya</taxon>
        <taxon>Basidiomycota</taxon>
        <taxon>Agaricomycotina</taxon>
        <taxon>Agaricomycetes</taxon>
        <taxon>Cantharellales</taxon>
        <taxon>Botryobasidiaceae</taxon>
        <taxon>Botryobasidium</taxon>
    </lineage>
</organism>
<evidence type="ECO:0000256" key="5">
    <source>
        <dbReference type="ARBA" id="ARBA00023242"/>
    </source>
</evidence>
<feature type="region of interest" description="Disordered" evidence="6">
    <location>
        <begin position="393"/>
        <end position="418"/>
    </location>
</feature>
<dbReference type="GO" id="GO:0046983">
    <property type="term" value="F:protein dimerization activity"/>
    <property type="evidence" value="ECO:0007669"/>
    <property type="project" value="InterPro"/>
</dbReference>
<dbReference type="GO" id="GO:0005634">
    <property type="term" value="C:nucleus"/>
    <property type="evidence" value="ECO:0007669"/>
    <property type="project" value="UniProtKB-SubCell"/>
</dbReference>
<evidence type="ECO:0000313" key="9">
    <source>
        <dbReference type="Proteomes" id="UP000027195"/>
    </source>
</evidence>
<feature type="non-terminal residue" evidence="8">
    <location>
        <position position="1"/>
    </location>
</feature>
<evidence type="ECO:0000256" key="1">
    <source>
        <dbReference type="ARBA" id="ARBA00004123"/>
    </source>
</evidence>
<keyword evidence="4" id="KW-0862">Zinc</keyword>
<dbReference type="HOGENOM" id="CLU_009123_6_3_1"/>
<dbReference type="InterPro" id="IPR052035">
    <property type="entry name" value="ZnF_BED_domain_contain"/>
</dbReference>
<keyword evidence="9" id="KW-1185">Reference proteome</keyword>
<sequence length="531" mass="60548">GVDPHSKKPTLKQEPFSQDGFLQRLARWVVVDDQSINVVEGAEFRDLLLFISTELEDTDIPHRTKLTQLIFERYNLEYNAIVKDLALGAFTLDNAFNNNTMLEHLELKLREVDIPFDRDGNRIRCFPHVVNIAVQAVLDAIPTCADSPLSFHRVGFPTHAIVFSADSEYADALRHDPMKLCRGLISSCRASGQRRLELRKVIEEGNRHGDFGAEGMRVLQLLTDSPTRWDSTYNMTDRAIESFILRPKQLELRQYILSEIEQAILQDIRQILSVPHATQQLLSAEKTPTLSVALPAYEVMIDTWKSFIDVFPELAPAIQAGLDKLNEYVQRSRKTKLYALAMVINPTIKFEWIEKHWSADEQAKAKEWLRNSVYMANTIRRSKSASAVSDVDSQPSISESLSGQHLQPTATSSKDVQVSNTRESDVIAVDSEIQKYIRDGVLEDDEDFSLLRFWQASARTYPILYNIALDVLPMQASAVPCERVFSSSKETCTPRRNQLSPVLLEALQMLKFIFKQERLNFTESWIATERE</sequence>
<evidence type="ECO:0000256" key="3">
    <source>
        <dbReference type="ARBA" id="ARBA00022771"/>
    </source>
</evidence>
<feature type="compositionally biased region" description="Polar residues" evidence="6">
    <location>
        <begin position="394"/>
        <end position="418"/>
    </location>
</feature>
<dbReference type="GO" id="GO:0008270">
    <property type="term" value="F:zinc ion binding"/>
    <property type="evidence" value="ECO:0007669"/>
    <property type="project" value="UniProtKB-KW"/>
</dbReference>
<dbReference type="PANTHER" id="PTHR46481:SF10">
    <property type="entry name" value="ZINC FINGER BED DOMAIN-CONTAINING PROTEIN 39"/>
    <property type="match status" value="1"/>
</dbReference>
<dbReference type="PANTHER" id="PTHR46481">
    <property type="entry name" value="ZINC FINGER BED DOMAIN-CONTAINING PROTEIN 4"/>
    <property type="match status" value="1"/>
</dbReference>
<dbReference type="Proteomes" id="UP000027195">
    <property type="component" value="Unassembled WGS sequence"/>
</dbReference>
<feature type="domain" description="HAT C-terminal dimerisation" evidence="7">
    <location>
        <begin position="432"/>
        <end position="511"/>
    </location>
</feature>
<dbReference type="Pfam" id="PF05699">
    <property type="entry name" value="Dimer_Tnp_hAT"/>
    <property type="match status" value="1"/>
</dbReference>
<evidence type="ECO:0000256" key="4">
    <source>
        <dbReference type="ARBA" id="ARBA00022833"/>
    </source>
</evidence>
<gene>
    <name evidence="8" type="ORF">BOTBODRAFT_91089</name>
</gene>
<dbReference type="InParanoid" id="A0A067LTI8"/>
<accession>A0A067LTI8</accession>
<keyword evidence="2" id="KW-0479">Metal-binding</keyword>
<dbReference type="AlphaFoldDB" id="A0A067LTI8"/>
<feature type="non-terminal residue" evidence="8">
    <location>
        <position position="531"/>
    </location>
</feature>
<dbReference type="OrthoDB" id="2790258at2759"/>
<evidence type="ECO:0000259" key="7">
    <source>
        <dbReference type="Pfam" id="PF05699"/>
    </source>
</evidence>
<reference evidence="9" key="1">
    <citation type="journal article" date="2014" name="Proc. Natl. Acad. Sci. U.S.A.">
        <title>Extensive sampling of basidiomycete genomes demonstrates inadequacy of the white-rot/brown-rot paradigm for wood decay fungi.</title>
        <authorList>
            <person name="Riley R."/>
            <person name="Salamov A.A."/>
            <person name="Brown D.W."/>
            <person name="Nagy L.G."/>
            <person name="Floudas D."/>
            <person name="Held B.W."/>
            <person name="Levasseur A."/>
            <person name="Lombard V."/>
            <person name="Morin E."/>
            <person name="Otillar R."/>
            <person name="Lindquist E.A."/>
            <person name="Sun H."/>
            <person name="LaButti K.M."/>
            <person name="Schmutz J."/>
            <person name="Jabbour D."/>
            <person name="Luo H."/>
            <person name="Baker S.E."/>
            <person name="Pisabarro A.G."/>
            <person name="Walton J.D."/>
            <person name="Blanchette R.A."/>
            <person name="Henrissat B."/>
            <person name="Martin F."/>
            <person name="Cullen D."/>
            <person name="Hibbett D.S."/>
            <person name="Grigoriev I.V."/>
        </authorList>
    </citation>
    <scope>NUCLEOTIDE SEQUENCE [LARGE SCALE GENOMIC DNA]</scope>
    <source>
        <strain evidence="9">FD-172 SS1</strain>
    </source>
</reference>
<evidence type="ECO:0000256" key="6">
    <source>
        <dbReference type="SAM" id="MobiDB-lite"/>
    </source>
</evidence>
<comment type="subcellular location">
    <subcellularLocation>
        <location evidence="1">Nucleus</location>
    </subcellularLocation>
</comment>
<proteinExistence type="predicted"/>
<evidence type="ECO:0000313" key="8">
    <source>
        <dbReference type="EMBL" id="KDQ06613.1"/>
    </source>
</evidence>
<name>A0A067LTI8_BOTB1</name>
<keyword evidence="3" id="KW-0863">Zinc-finger</keyword>
<dbReference type="EMBL" id="KL198129">
    <property type="protein sequence ID" value="KDQ06613.1"/>
    <property type="molecule type" value="Genomic_DNA"/>
</dbReference>
<evidence type="ECO:0000256" key="2">
    <source>
        <dbReference type="ARBA" id="ARBA00022723"/>
    </source>
</evidence>
<protein>
    <recommendedName>
        <fullName evidence="7">HAT C-terminal dimerisation domain-containing protein</fullName>
    </recommendedName>
</protein>